<accession>A0A4P9VY33</accession>
<protein>
    <submittedName>
        <fullName evidence="1">Uncharacterized protein</fullName>
    </submittedName>
</protein>
<gene>
    <name evidence="1" type="ORF">BDK51DRAFT_44918</name>
</gene>
<evidence type="ECO:0000313" key="2">
    <source>
        <dbReference type="Proteomes" id="UP000269721"/>
    </source>
</evidence>
<proteinExistence type="predicted"/>
<keyword evidence="2" id="KW-1185">Reference proteome</keyword>
<dbReference type="AlphaFoldDB" id="A0A4P9VY33"/>
<dbReference type="EMBL" id="KZ999850">
    <property type="protein sequence ID" value="RKO84681.1"/>
    <property type="molecule type" value="Genomic_DNA"/>
</dbReference>
<reference evidence="2" key="1">
    <citation type="journal article" date="2018" name="Nat. Microbiol.">
        <title>Leveraging single-cell genomics to expand the fungal tree of life.</title>
        <authorList>
            <person name="Ahrendt S.R."/>
            <person name="Quandt C.A."/>
            <person name="Ciobanu D."/>
            <person name="Clum A."/>
            <person name="Salamov A."/>
            <person name="Andreopoulos B."/>
            <person name="Cheng J.F."/>
            <person name="Woyke T."/>
            <person name="Pelin A."/>
            <person name="Henrissat B."/>
            <person name="Reynolds N.K."/>
            <person name="Benny G.L."/>
            <person name="Smith M.E."/>
            <person name="James T.Y."/>
            <person name="Grigoriev I.V."/>
        </authorList>
    </citation>
    <scope>NUCLEOTIDE SEQUENCE [LARGE SCALE GENOMIC DNA]</scope>
</reference>
<evidence type="ECO:0000313" key="1">
    <source>
        <dbReference type="EMBL" id="RKO84681.1"/>
    </source>
</evidence>
<sequence>MADEALYARASGIYQDVTPLDLYVFRFLKTQGRLQNPPGITTSPASSLFANRLSVDETATSIGNVILTQRNIAGDLILRGRCTGFVLSTGVIPVVSTAAHLVSIAVPGVEFQLWFTLLEDIGLDAIQSGWAVTEMISIFNHVDRDFMFITPRTPLVSPFPSFAYPSPTDVEALAPALDVVNSPSATGPHVVALSFSGKPTLAQATAEYNSLRADVKDAIPSPTEADFNANPASVSGSLCVASSGKYVGYITQTTEMMLWYVSIP</sequence>
<dbReference type="Proteomes" id="UP000269721">
    <property type="component" value="Unassembled WGS sequence"/>
</dbReference>
<name>A0A4P9VY33_9FUNG</name>
<organism evidence="1 2">
    <name type="scientific">Blyttiomyces helicus</name>
    <dbReference type="NCBI Taxonomy" id="388810"/>
    <lineage>
        <taxon>Eukaryota</taxon>
        <taxon>Fungi</taxon>
        <taxon>Fungi incertae sedis</taxon>
        <taxon>Chytridiomycota</taxon>
        <taxon>Chytridiomycota incertae sedis</taxon>
        <taxon>Chytridiomycetes</taxon>
        <taxon>Chytridiomycetes incertae sedis</taxon>
        <taxon>Blyttiomyces</taxon>
    </lineage>
</organism>